<evidence type="ECO:0000313" key="2">
    <source>
        <dbReference type="Proteomes" id="UP001187315"/>
    </source>
</evidence>
<comment type="caution">
    <text evidence="1">The sequence shown here is derived from an EMBL/GenBank/DDBJ whole genome shotgun (WGS) entry which is preliminary data.</text>
</comment>
<keyword evidence="2" id="KW-1185">Reference proteome</keyword>
<accession>A0AA88S9Y2</accession>
<dbReference type="AlphaFoldDB" id="A0AA88S9Y2"/>
<evidence type="ECO:0000313" key="1">
    <source>
        <dbReference type="EMBL" id="KAK2824823.1"/>
    </source>
</evidence>
<dbReference type="EMBL" id="JAVHJS010000020">
    <property type="protein sequence ID" value="KAK2824823.1"/>
    <property type="molecule type" value="Genomic_DNA"/>
</dbReference>
<dbReference type="Proteomes" id="UP001187315">
    <property type="component" value="Unassembled WGS sequence"/>
</dbReference>
<proteinExistence type="predicted"/>
<reference evidence="1" key="1">
    <citation type="submission" date="2023-08" db="EMBL/GenBank/DDBJ databases">
        <title>Pelteobagrus vachellii genome.</title>
        <authorList>
            <person name="Liu H."/>
        </authorList>
    </citation>
    <scope>NUCLEOTIDE SEQUENCE</scope>
    <source>
        <strain evidence="1">PRFRI_2022a</strain>
        <tissue evidence="1">Muscle</tissue>
    </source>
</reference>
<protein>
    <submittedName>
        <fullName evidence="1">Uncharacterized protein</fullName>
    </submittedName>
</protein>
<name>A0AA88S9Y2_TACVA</name>
<organism evidence="1 2">
    <name type="scientific">Tachysurus vachellii</name>
    <name type="common">Darkbarbel catfish</name>
    <name type="synonym">Pelteobagrus vachellii</name>
    <dbReference type="NCBI Taxonomy" id="175792"/>
    <lineage>
        <taxon>Eukaryota</taxon>
        <taxon>Metazoa</taxon>
        <taxon>Chordata</taxon>
        <taxon>Craniata</taxon>
        <taxon>Vertebrata</taxon>
        <taxon>Euteleostomi</taxon>
        <taxon>Actinopterygii</taxon>
        <taxon>Neopterygii</taxon>
        <taxon>Teleostei</taxon>
        <taxon>Ostariophysi</taxon>
        <taxon>Siluriformes</taxon>
        <taxon>Bagridae</taxon>
        <taxon>Tachysurus</taxon>
    </lineage>
</organism>
<sequence>MTTLTVSMVACHWWSRLSVRKIERKISPQTFTHTACRVLTELEAFEKCVFSGTGDTELYFFGAFFWFGVQGSRDNKQVRHAPLQSSALATVSWERL</sequence>
<gene>
    <name evidence="1" type="ORF">Q7C36_018750</name>
</gene>